<dbReference type="EMBL" id="MDYP01000018">
    <property type="protein sequence ID" value="OQE06313.1"/>
    <property type="molecule type" value="Genomic_DNA"/>
</dbReference>
<gene>
    <name evidence="1" type="ORF">PENVUL_c018G01320</name>
</gene>
<dbReference type="Proteomes" id="UP000191518">
    <property type="component" value="Unassembled WGS sequence"/>
</dbReference>
<proteinExistence type="predicted"/>
<accession>A0A1V6RY11</accession>
<name>A0A1V6RY11_9EURO</name>
<evidence type="ECO:0000313" key="2">
    <source>
        <dbReference type="Proteomes" id="UP000191518"/>
    </source>
</evidence>
<dbReference type="OrthoDB" id="10437959at2759"/>
<keyword evidence="2" id="KW-1185">Reference proteome</keyword>
<evidence type="ECO:0000313" key="1">
    <source>
        <dbReference type="EMBL" id="OQE06313.1"/>
    </source>
</evidence>
<sequence>MNDWLPRSHPSRLSVNATKVEIWDCIQSLKNVMHSILRGHGDGTRGFTMLWPTKRGTKVTLCMDTGSYGQLAESARRAKEKRAVVEINQLEC</sequence>
<protein>
    <submittedName>
        <fullName evidence="1">Uncharacterized protein</fullName>
    </submittedName>
</protein>
<comment type="caution">
    <text evidence="1">The sequence shown here is derived from an EMBL/GenBank/DDBJ whole genome shotgun (WGS) entry which is preliminary data.</text>
</comment>
<organism evidence="1 2">
    <name type="scientific">Penicillium vulpinum</name>
    <dbReference type="NCBI Taxonomy" id="29845"/>
    <lineage>
        <taxon>Eukaryota</taxon>
        <taxon>Fungi</taxon>
        <taxon>Dikarya</taxon>
        <taxon>Ascomycota</taxon>
        <taxon>Pezizomycotina</taxon>
        <taxon>Eurotiomycetes</taxon>
        <taxon>Eurotiomycetidae</taxon>
        <taxon>Eurotiales</taxon>
        <taxon>Aspergillaceae</taxon>
        <taxon>Penicillium</taxon>
    </lineage>
</organism>
<dbReference type="AlphaFoldDB" id="A0A1V6RY11"/>
<reference evidence="2" key="1">
    <citation type="journal article" date="2017" name="Nat. Microbiol.">
        <title>Global analysis of biosynthetic gene clusters reveals vast potential of secondary metabolite production in Penicillium species.</title>
        <authorList>
            <person name="Nielsen J.C."/>
            <person name="Grijseels S."/>
            <person name="Prigent S."/>
            <person name="Ji B."/>
            <person name="Dainat J."/>
            <person name="Nielsen K.F."/>
            <person name="Frisvad J.C."/>
            <person name="Workman M."/>
            <person name="Nielsen J."/>
        </authorList>
    </citation>
    <scope>NUCLEOTIDE SEQUENCE [LARGE SCALE GENOMIC DNA]</scope>
    <source>
        <strain evidence="2">IBT 29486</strain>
    </source>
</reference>